<dbReference type="Gramene" id="rna10662">
    <property type="protein sequence ID" value="RHN74573.1"/>
    <property type="gene ID" value="gene10662"/>
</dbReference>
<dbReference type="Proteomes" id="UP000265566">
    <property type="component" value="Chromosome 2"/>
</dbReference>
<reference evidence="2" key="1">
    <citation type="journal article" date="2018" name="Nat. Plants">
        <title>Whole-genome landscape of Medicago truncatula symbiotic genes.</title>
        <authorList>
            <person name="Pecrix Y."/>
            <person name="Staton S.E."/>
            <person name="Sallet E."/>
            <person name="Lelandais-Briere C."/>
            <person name="Moreau S."/>
            <person name="Carrere S."/>
            <person name="Blein T."/>
            <person name="Jardinaud M.F."/>
            <person name="Latrasse D."/>
            <person name="Zouine M."/>
            <person name="Zahm M."/>
            <person name="Kreplak J."/>
            <person name="Mayjonade B."/>
            <person name="Satge C."/>
            <person name="Perez M."/>
            <person name="Cauet S."/>
            <person name="Marande W."/>
            <person name="Chantry-Darmon C."/>
            <person name="Lopez-Roques C."/>
            <person name="Bouchez O."/>
            <person name="Berard A."/>
            <person name="Debelle F."/>
            <person name="Munos S."/>
            <person name="Bendahmane A."/>
            <person name="Berges H."/>
            <person name="Niebel A."/>
            <person name="Buitink J."/>
            <person name="Frugier F."/>
            <person name="Benhamed M."/>
            <person name="Crespi M."/>
            <person name="Gouzy J."/>
            <person name="Gamas P."/>
        </authorList>
    </citation>
    <scope>NUCLEOTIDE SEQUENCE [LARGE SCALE GENOMIC DNA]</scope>
    <source>
        <strain evidence="2">cv. Jemalong A17</strain>
    </source>
</reference>
<evidence type="ECO:0000313" key="1">
    <source>
        <dbReference type="EMBL" id="RHN74573.1"/>
    </source>
</evidence>
<dbReference type="EMBL" id="PSQE01000002">
    <property type="protein sequence ID" value="RHN74573.1"/>
    <property type="molecule type" value="Genomic_DNA"/>
</dbReference>
<dbReference type="PANTHER" id="PTHR34119:SF19">
    <property type="entry name" value="HYDROXYPROLINE-RICH GLYCOPROTEIN FAMILY PROTEIN"/>
    <property type="match status" value="1"/>
</dbReference>
<name>A0A396JE35_MEDTR</name>
<proteinExistence type="predicted"/>
<organism evidence="1 2">
    <name type="scientific">Medicago truncatula</name>
    <name type="common">Barrel medic</name>
    <name type="synonym">Medicago tribuloides</name>
    <dbReference type="NCBI Taxonomy" id="3880"/>
    <lineage>
        <taxon>Eukaryota</taxon>
        <taxon>Viridiplantae</taxon>
        <taxon>Streptophyta</taxon>
        <taxon>Embryophyta</taxon>
        <taxon>Tracheophyta</taxon>
        <taxon>Spermatophyta</taxon>
        <taxon>Magnoliopsida</taxon>
        <taxon>eudicotyledons</taxon>
        <taxon>Gunneridae</taxon>
        <taxon>Pentapetalae</taxon>
        <taxon>rosids</taxon>
        <taxon>fabids</taxon>
        <taxon>Fabales</taxon>
        <taxon>Fabaceae</taxon>
        <taxon>Papilionoideae</taxon>
        <taxon>50 kb inversion clade</taxon>
        <taxon>NPAAA clade</taxon>
        <taxon>Hologalegina</taxon>
        <taxon>IRL clade</taxon>
        <taxon>Trifolieae</taxon>
        <taxon>Medicago</taxon>
    </lineage>
</organism>
<dbReference type="AlphaFoldDB" id="A0A396JE35"/>
<accession>A0A396JE35</accession>
<protein>
    <submittedName>
        <fullName evidence="1">Uncharacterized protein</fullName>
    </submittedName>
</protein>
<dbReference type="PANTHER" id="PTHR34119">
    <property type="entry name" value="HYDROXYPROLINE-RICH GLYCOPROTEIN-LIKE"/>
    <property type="match status" value="1"/>
</dbReference>
<gene>
    <name evidence="1" type="ORF">MtrunA17_Chr2g0311851</name>
</gene>
<evidence type="ECO:0000313" key="2">
    <source>
        <dbReference type="Proteomes" id="UP000265566"/>
    </source>
</evidence>
<sequence>MKHHCDEKREVYEYMIIQPKEKGKSNSGKGEHITSRPLQAAHDEYEEEATLAKQGCPHIAKLGKGRRIKPLKHSNFNERNCRDKFRQDPCRF</sequence>
<comment type="caution">
    <text evidence="1">The sequence shown here is derived from an EMBL/GenBank/DDBJ whole genome shotgun (WGS) entry which is preliminary data.</text>
</comment>
<dbReference type="InterPro" id="IPR037488">
    <property type="entry name" value="At2g33490-like"/>
</dbReference>